<dbReference type="InterPro" id="IPR037191">
    <property type="entry name" value="VPS9_dom_sf"/>
</dbReference>
<name>A0A8J9SAQ3_PHATR</name>
<evidence type="ECO:0000313" key="3">
    <source>
        <dbReference type="EMBL" id="CAG9284736.1"/>
    </source>
</evidence>
<proteinExistence type="predicted"/>
<feature type="domain" description="VPS9" evidence="2">
    <location>
        <begin position="275"/>
        <end position="427"/>
    </location>
</feature>
<dbReference type="GO" id="GO:0030139">
    <property type="term" value="C:endocytic vesicle"/>
    <property type="evidence" value="ECO:0007669"/>
    <property type="project" value="TreeGrafter"/>
</dbReference>
<protein>
    <recommendedName>
        <fullName evidence="2">VPS9 domain-containing protein</fullName>
    </recommendedName>
</protein>
<dbReference type="GO" id="GO:0005829">
    <property type="term" value="C:cytosol"/>
    <property type="evidence" value="ECO:0007669"/>
    <property type="project" value="TreeGrafter"/>
</dbReference>
<dbReference type="PROSITE" id="PS51205">
    <property type="entry name" value="VPS9"/>
    <property type="match status" value="1"/>
</dbReference>
<dbReference type="InterPro" id="IPR003123">
    <property type="entry name" value="VPS9"/>
</dbReference>
<evidence type="ECO:0000259" key="2">
    <source>
        <dbReference type="PROSITE" id="PS51205"/>
    </source>
</evidence>
<sequence>MEGNAETALANNGTEEPESIGGERKADETSLEPTIEALGLAENTHLSPIGEPSQATADVVLSASVHPDRKRDLLLQARTDRIMWIQQAPLPYKILSDSSDPWSRDERLTNLKDSHGGNQLPTVIEILSNLYGLNVSTTPEEVASRLEISLGEKLQRNDSAIPTGEHRLNAELASRIDDPVLRAYHVFFNKLKNPACSALVQGMRTFCRSLQDINDAAALSRKMQAYLSSTMSALKMHVVWKKDGVDEYVRRSFESFIYGHCRHHIEDVLWDQEAQAKETAWQQRLESLQFVTPKHLEVEYLDTPNLTINQMLEAPIAALLSIETYSSPFEKLQCILKVYQFVNESLTSTLNQDRQEGSKDKLPSADDVLPTIILTVLRAKPKRLHLSLHVMEEFCLSEYLRGEAGYAFTNIYGAVQFLLDLDMNEPQSLSITTEEFRLGLKASQLIAEELLAAIQAKKLPPLDLLPHESGEEQTSLANIPVSAVRSARLNGEAVDVDWALAWQSANEMFVSDEVPILKESRSALESVTDVLPSGFSRSYSFLTTRPEDIRVSDLAQLLSEYRMLVHTTETLFGERVSQLSAQRKSKILAREKEIYSRAQKVDPSLLPTNRSLSKSSK</sequence>
<dbReference type="PANTHER" id="PTHR23101">
    <property type="entry name" value="RAB GDP/GTP EXCHANGE FACTOR"/>
    <property type="match status" value="1"/>
</dbReference>
<dbReference type="InterPro" id="IPR045046">
    <property type="entry name" value="Vps9-like"/>
</dbReference>
<dbReference type="Proteomes" id="UP000836788">
    <property type="component" value="Chromosome 2"/>
</dbReference>
<organism evidence="3">
    <name type="scientific">Phaeodactylum tricornutum</name>
    <name type="common">Diatom</name>
    <dbReference type="NCBI Taxonomy" id="2850"/>
    <lineage>
        <taxon>Eukaryota</taxon>
        <taxon>Sar</taxon>
        <taxon>Stramenopiles</taxon>
        <taxon>Ochrophyta</taxon>
        <taxon>Bacillariophyta</taxon>
        <taxon>Bacillariophyceae</taxon>
        <taxon>Bacillariophycidae</taxon>
        <taxon>Naviculales</taxon>
        <taxon>Phaeodactylaceae</taxon>
        <taxon>Phaeodactylum</taxon>
    </lineage>
</organism>
<dbReference type="SUPFAM" id="SSF109993">
    <property type="entry name" value="VPS9 domain"/>
    <property type="match status" value="1"/>
</dbReference>
<reference evidence="3" key="1">
    <citation type="submission" date="2022-02" db="EMBL/GenBank/DDBJ databases">
        <authorList>
            <person name="Giguere J D."/>
        </authorList>
    </citation>
    <scope>NUCLEOTIDE SEQUENCE</scope>
    <source>
        <strain evidence="3">CCAP 1055/1</strain>
    </source>
</reference>
<dbReference type="EMBL" id="OU594943">
    <property type="protein sequence ID" value="CAG9284736.1"/>
    <property type="molecule type" value="Genomic_DNA"/>
</dbReference>
<dbReference type="GO" id="GO:0016192">
    <property type="term" value="P:vesicle-mediated transport"/>
    <property type="evidence" value="ECO:0007669"/>
    <property type="project" value="InterPro"/>
</dbReference>
<accession>A0A8J9SAQ3</accession>
<dbReference type="GO" id="GO:0005085">
    <property type="term" value="F:guanyl-nucleotide exchange factor activity"/>
    <property type="evidence" value="ECO:0007669"/>
    <property type="project" value="InterPro"/>
</dbReference>
<gene>
    <name evidence="3" type="ORF">PTTT1_LOCUS26865</name>
</gene>
<dbReference type="AlphaFoldDB" id="A0A8J9SAQ3"/>
<dbReference type="SMART" id="SM00167">
    <property type="entry name" value="VPS9"/>
    <property type="match status" value="1"/>
</dbReference>
<dbReference type="Pfam" id="PF02204">
    <property type="entry name" value="VPS9"/>
    <property type="match status" value="1"/>
</dbReference>
<dbReference type="Gene3D" id="1.20.1050.80">
    <property type="entry name" value="VPS9 domain"/>
    <property type="match status" value="1"/>
</dbReference>
<dbReference type="GO" id="GO:0031267">
    <property type="term" value="F:small GTPase binding"/>
    <property type="evidence" value="ECO:0007669"/>
    <property type="project" value="TreeGrafter"/>
</dbReference>
<evidence type="ECO:0000256" key="1">
    <source>
        <dbReference type="SAM" id="MobiDB-lite"/>
    </source>
</evidence>
<feature type="region of interest" description="Disordered" evidence="1">
    <location>
        <begin position="1"/>
        <end position="30"/>
    </location>
</feature>
<dbReference type="PANTHER" id="PTHR23101:SF25">
    <property type="entry name" value="GTPASE-ACTIVATING PROTEIN AND VPS9 DOMAIN-CONTAINING PROTEIN 1"/>
    <property type="match status" value="1"/>
</dbReference>